<proteinExistence type="predicted"/>
<evidence type="ECO:0000313" key="3">
    <source>
        <dbReference type="Proteomes" id="UP000030686"/>
    </source>
</evidence>
<organism evidence="2 3">
    <name type="scientific">Penicillium roqueforti (strain FM164)</name>
    <dbReference type="NCBI Taxonomy" id="1365484"/>
    <lineage>
        <taxon>Eukaryota</taxon>
        <taxon>Fungi</taxon>
        <taxon>Dikarya</taxon>
        <taxon>Ascomycota</taxon>
        <taxon>Pezizomycotina</taxon>
        <taxon>Eurotiomycetes</taxon>
        <taxon>Eurotiomycetidae</taxon>
        <taxon>Eurotiales</taxon>
        <taxon>Aspergillaceae</taxon>
        <taxon>Penicillium</taxon>
    </lineage>
</organism>
<dbReference type="Pfam" id="PF24968">
    <property type="entry name" value="DUF7770"/>
    <property type="match status" value="1"/>
</dbReference>
<dbReference type="AlphaFoldDB" id="W6QRK9"/>
<protein>
    <recommendedName>
        <fullName evidence="1">DUF7770 domain-containing protein</fullName>
    </recommendedName>
</protein>
<keyword evidence="3" id="KW-1185">Reference proteome</keyword>
<feature type="domain" description="DUF7770" evidence="1">
    <location>
        <begin position="47"/>
        <end position="188"/>
    </location>
</feature>
<dbReference type="STRING" id="1365484.W6QRK9"/>
<dbReference type="InterPro" id="IPR056672">
    <property type="entry name" value="DUF7770"/>
</dbReference>
<dbReference type="OMA" id="GIQKRWP"/>
<evidence type="ECO:0000259" key="1">
    <source>
        <dbReference type="Pfam" id="PF24968"/>
    </source>
</evidence>
<dbReference type="OrthoDB" id="416217at2759"/>
<dbReference type="EMBL" id="HG792019">
    <property type="protein sequence ID" value="CDM36694.1"/>
    <property type="molecule type" value="Genomic_DNA"/>
</dbReference>
<accession>W6QRK9</accession>
<reference evidence="2" key="1">
    <citation type="journal article" date="2014" name="Nat. Commun.">
        <title>Multiple recent horizontal transfers of a large genomic region in cheese making fungi.</title>
        <authorList>
            <person name="Cheeseman K."/>
            <person name="Ropars J."/>
            <person name="Renault P."/>
            <person name="Dupont J."/>
            <person name="Gouzy J."/>
            <person name="Branca A."/>
            <person name="Abraham A.L."/>
            <person name="Ceppi M."/>
            <person name="Conseiller E."/>
            <person name="Debuchy R."/>
            <person name="Malagnac F."/>
            <person name="Goarin A."/>
            <person name="Silar P."/>
            <person name="Lacoste S."/>
            <person name="Sallet E."/>
            <person name="Bensimon A."/>
            <person name="Giraud T."/>
            <person name="Brygoo Y."/>
        </authorList>
    </citation>
    <scope>NUCLEOTIDE SEQUENCE [LARGE SCALE GENOMIC DNA]</scope>
    <source>
        <strain evidence="2">FM164</strain>
    </source>
</reference>
<evidence type="ECO:0000313" key="2">
    <source>
        <dbReference type="EMBL" id="CDM36694.1"/>
    </source>
</evidence>
<gene>
    <name evidence="2" type="ORF">PROQFM164_S05g000527</name>
</gene>
<name>W6QRK9_PENRF</name>
<dbReference type="Proteomes" id="UP000030686">
    <property type="component" value="Unassembled WGS sequence"/>
</dbReference>
<sequence length="189" mass="21781">MLINEFFQNFPMEWDPIEFKPLSERDEILNEPLDCIRAICLPPLDPNSANRWTFFLSTSEVNMTAIRLNCGPSFSQDSTILDDGSKAIISFERRATLVPPERELILTLSVHPGYTVGDIYDMIVVNNRHKFEIDNFAEDSRIWVHDQLQLFDIYGVFSDEDEIELAMESVNSRWPGDIPDPVEEGVYYG</sequence>